<dbReference type="Proteomes" id="UP000295633">
    <property type="component" value="Unassembled WGS sequence"/>
</dbReference>
<evidence type="ECO:0000313" key="1">
    <source>
        <dbReference type="EMBL" id="TDL44040.1"/>
    </source>
</evidence>
<dbReference type="SUPFAM" id="SSF55961">
    <property type="entry name" value="Bet v1-like"/>
    <property type="match status" value="1"/>
</dbReference>
<comment type="caution">
    <text evidence="1">The sequence shown here is derived from an EMBL/GenBank/DDBJ whole genome shotgun (WGS) entry which is preliminary data.</text>
</comment>
<evidence type="ECO:0008006" key="3">
    <source>
        <dbReference type="Google" id="ProtNLM"/>
    </source>
</evidence>
<gene>
    <name evidence="1" type="ORF">E2R54_12805</name>
</gene>
<dbReference type="EMBL" id="SMZX01000002">
    <property type="protein sequence ID" value="TDL44040.1"/>
    <property type="molecule type" value="Genomic_DNA"/>
</dbReference>
<evidence type="ECO:0000313" key="2">
    <source>
        <dbReference type="Proteomes" id="UP000295633"/>
    </source>
</evidence>
<name>A0A4V3B3C9_9MICO</name>
<dbReference type="AlphaFoldDB" id="A0A4V3B3C9"/>
<protein>
    <recommendedName>
        <fullName evidence="3">SRPBCC family protein</fullName>
    </recommendedName>
</protein>
<proteinExistence type="predicted"/>
<dbReference type="Gene3D" id="3.30.530.20">
    <property type="match status" value="1"/>
</dbReference>
<dbReference type="InterPro" id="IPR023393">
    <property type="entry name" value="START-like_dom_sf"/>
</dbReference>
<organism evidence="1 2">
    <name type="scientific">Microbacterium oleivorans</name>
    <dbReference type="NCBI Taxonomy" id="273677"/>
    <lineage>
        <taxon>Bacteria</taxon>
        <taxon>Bacillati</taxon>
        <taxon>Actinomycetota</taxon>
        <taxon>Actinomycetes</taxon>
        <taxon>Micrococcales</taxon>
        <taxon>Microbacteriaceae</taxon>
        <taxon>Microbacterium</taxon>
    </lineage>
</organism>
<dbReference type="InterPro" id="IPR019587">
    <property type="entry name" value="Polyketide_cyclase/dehydratase"/>
</dbReference>
<dbReference type="Pfam" id="PF10604">
    <property type="entry name" value="Polyketide_cyc2"/>
    <property type="match status" value="1"/>
</dbReference>
<accession>A0A4V3B3C9</accession>
<reference evidence="1 2" key="1">
    <citation type="submission" date="2019-03" db="EMBL/GenBank/DDBJ databases">
        <title>Genome Sequencing and Assembly of Various Microbes Isolated from Partially Reclaimed Soil and Acid Mine Drainage (AMD) Site.</title>
        <authorList>
            <person name="Steinbock B."/>
            <person name="Bechtold R."/>
            <person name="Sevigny J.L."/>
            <person name="Thomas D."/>
            <person name="Cuthill L.R."/>
            <person name="Aveiro Johannsen E.J."/>
            <person name="Thomas K."/>
            <person name="Ghosh A."/>
        </authorList>
    </citation>
    <scope>NUCLEOTIDE SEQUENCE [LARGE SCALE GENOMIC DNA]</scope>
    <source>
        <strain evidence="1 2">F-B2</strain>
    </source>
</reference>
<sequence>MMYSSTLTIDAPPGSLAGILTDLGALAEWNPALGRVNETGRAQPGRRYRSRIRGVVPATIRYETISDALITYRMQGPGVSEHGVWALDPLPDGRTRVRHEFAHTGLVLRLMSAAFEPVAGWRLGRLRDEVRSRLARRS</sequence>